<accession>A0A6J5PKR0</accession>
<sequence>MSVLSINPPYPVFTDVDGDPLNNGYIYLGVANQNPEVSPIAVYWDKALTIPAAQPIRTSGGYPVRNGTPSRLYANGNYSITVRNKVGTFIYSSPNVNDFTISYGLSTEDSSAVGDGITDDTAALNGIDVTAPYGSTLFFEPGKTYRTTAGLVFKNITSLKFQGSSVKPDASFISAGGVAVSMGSTIATYSAFAPFVVSANSKNVTLPTGVSAAVGDVLLFKSTSVRVADGIANYLHGMWTIVESASGQDIVITTPFYDAFSVTGIERRKGAAKMAVDGLVLDLTNSANTTPYFVGLFMAGSNMVVESSKFTGNKYAMVGAQFAGENVSFRGNVVNNFLNIQGLPLPGRVGYGVLLEANNGVISGNIFADNKHAVSGGGRSWVNINPIVENNLITENIANGVADGYAGSVDMHCNVAGRFIVKNNHITGYGQLINVRNKSALITGNTLVQLGTPASAIAGNELPFDDVVISENKVSLFALNSMLFGSYSGAAGMTSFKNISIRDNTVVSGRIFAGSTVGVVYEKIAITGNRLENGDFLLNLGGNAVAVDGLTISGNQTINSKGLIVIASDSAASVSNVRVTDNTHVSSAIADYVIPVWFAGAALTKTAQFKNIEVCCNVIDHTLNTSTSWCMSFINGTFTRPKIGSNTLTRGASQPTKGATFAKADFVELQLTGNVLDSDIYYSTDATVSLAFTKLNFSGNSLATWSTDEASTDITYTDSIVSANNFHSVVLNSRVGSGGWAGSNELQFFGNRTRKSTGGSVTIGSQAVGNKFRSYGNTLGDYLVDNSLTYYAVPVGNMLLGPNPQYWKGSTLVSLAGEVMRNSNAPTTGTWAVRDRVINMTPTVGQAKAWVCTVAGTPGTWVSEGNL</sequence>
<evidence type="ECO:0000256" key="2">
    <source>
        <dbReference type="ARBA" id="ARBA00022844"/>
    </source>
</evidence>
<evidence type="ECO:0000313" key="4">
    <source>
        <dbReference type="EMBL" id="CAB4199878.1"/>
    </source>
</evidence>
<dbReference type="InterPro" id="IPR036730">
    <property type="entry name" value="P22_tailspike_N_sf"/>
</dbReference>
<proteinExistence type="predicted"/>
<dbReference type="SUPFAM" id="SSF51126">
    <property type="entry name" value="Pectin lyase-like"/>
    <property type="match status" value="1"/>
</dbReference>
<protein>
    <recommendedName>
        <fullName evidence="5">Pectate lyase superfamily protein</fullName>
    </recommendedName>
</protein>
<dbReference type="EMBL" id="LR797302">
    <property type="protein sequence ID" value="CAB4199878.1"/>
    <property type="molecule type" value="Genomic_DNA"/>
</dbReference>
<dbReference type="InterPro" id="IPR012334">
    <property type="entry name" value="Pectin_lyas_fold"/>
</dbReference>
<dbReference type="GO" id="GO:0044423">
    <property type="term" value="C:virion component"/>
    <property type="evidence" value="ECO:0007669"/>
    <property type="project" value="UniProtKB-KW"/>
</dbReference>
<keyword evidence="2" id="KW-0946">Virion</keyword>
<evidence type="ECO:0000313" key="3">
    <source>
        <dbReference type="EMBL" id="CAB4171692.1"/>
    </source>
</evidence>
<dbReference type="GO" id="GO:0019058">
    <property type="term" value="P:viral life cycle"/>
    <property type="evidence" value="ECO:0007669"/>
    <property type="project" value="UniProtKB-ARBA"/>
</dbReference>
<evidence type="ECO:0008006" key="5">
    <source>
        <dbReference type="Google" id="ProtNLM"/>
    </source>
</evidence>
<dbReference type="InterPro" id="IPR011050">
    <property type="entry name" value="Pectin_lyase_fold/virulence"/>
</dbReference>
<comment type="subcellular location">
    <subcellularLocation>
        <location evidence="1">Virion</location>
    </subcellularLocation>
</comment>
<organism evidence="3">
    <name type="scientific">uncultured Caudovirales phage</name>
    <dbReference type="NCBI Taxonomy" id="2100421"/>
    <lineage>
        <taxon>Viruses</taxon>
        <taxon>Duplodnaviria</taxon>
        <taxon>Heunggongvirae</taxon>
        <taxon>Uroviricota</taxon>
        <taxon>Caudoviricetes</taxon>
        <taxon>Peduoviridae</taxon>
        <taxon>Maltschvirus</taxon>
        <taxon>Maltschvirus maltsch</taxon>
    </lineage>
</organism>
<dbReference type="Gene3D" id="2.170.14.10">
    <property type="entry name" value="Phage P22 tailspike-like, N-terminal domain"/>
    <property type="match status" value="1"/>
</dbReference>
<gene>
    <name evidence="4" type="ORF">UFOVP1358_19</name>
    <name evidence="3" type="ORF">UFOVP931_13</name>
</gene>
<dbReference type="Gene3D" id="2.160.20.10">
    <property type="entry name" value="Single-stranded right-handed beta-helix, Pectin lyase-like"/>
    <property type="match status" value="2"/>
</dbReference>
<dbReference type="GO" id="GO:0051701">
    <property type="term" value="P:biological process involved in interaction with host"/>
    <property type="evidence" value="ECO:0007669"/>
    <property type="project" value="UniProtKB-ARBA"/>
</dbReference>
<evidence type="ECO:0000256" key="1">
    <source>
        <dbReference type="ARBA" id="ARBA00004328"/>
    </source>
</evidence>
<dbReference type="SUPFAM" id="SSF51327">
    <property type="entry name" value="Head-binding domain of phage P22 tailspike protein"/>
    <property type="match status" value="1"/>
</dbReference>
<reference evidence="3" key="1">
    <citation type="submission" date="2020-05" db="EMBL/GenBank/DDBJ databases">
        <authorList>
            <person name="Chiriac C."/>
            <person name="Salcher M."/>
            <person name="Ghai R."/>
            <person name="Kavagutti S V."/>
        </authorList>
    </citation>
    <scope>NUCLEOTIDE SEQUENCE</scope>
</reference>
<name>A0A6J5PKR0_9CAUD</name>
<dbReference type="EMBL" id="LR796870">
    <property type="protein sequence ID" value="CAB4171692.1"/>
    <property type="molecule type" value="Genomic_DNA"/>
</dbReference>